<dbReference type="PANTHER" id="PTHR19303">
    <property type="entry name" value="TRANSPOSON"/>
    <property type="match status" value="1"/>
</dbReference>
<evidence type="ECO:0000313" key="4">
    <source>
        <dbReference type="Proteomes" id="UP000719412"/>
    </source>
</evidence>
<dbReference type="GO" id="GO:0003677">
    <property type="term" value="F:DNA binding"/>
    <property type="evidence" value="ECO:0007669"/>
    <property type="project" value="TreeGrafter"/>
</dbReference>
<feature type="region of interest" description="Disordered" evidence="1">
    <location>
        <begin position="415"/>
        <end position="450"/>
    </location>
</feature>
<evidence type="ECO:0000313" key="3">
    <source>
        <dbReference type="EMBL" id="KAH0814052.1"/>
    </source>
</evidence>
<feature type="compositionally biased region" description="Basic and acidic residues" evidence="1">
    <location>
        <begin position="303"/>
        <end position="315"/>
    </location>
</feature>
<feature type="region of interest" description="Disordered" evidence="1">
    <location>
        <begin position="354"/>
        <end position="397"/>
    </location>
</feature>
<name>A0A8J6HGZ0_TENMO</name>
<dbReference type="Pfam" id="PF03184">
    <property type="entry name" value="DDE_1"/>
    <property type="match status" value="1"/>
</dbReference>
<organism evidence="3 4">
    <name type="scientific">Tenebrio molitor</name>
    <name type="common">Yellow mealworm beetle</name>
    <dbReference type="NCBI Taxonomy" id="7067"/>
    <lineage>
        <taxon>Eukaryota</taxon>
        <taxon>Metazoa</taxon>
        <taxon>Ecdysozoa</taxon>
        <taxon>Arthropoda</taxon>
        <taxon>Hexapoda</taxon>
        <taxon>Insecta</taxon>
        <taxon>Pterygota</taxon>
        <taxon>Neoptera</taxon>
        <taxon>Endopterygota</taxon>
        <taxon>Coleoptera</taxon>
        <taxon>Polyphaga</taxon>
        <taxon>Cucujiformia</taxon>
        <taxon>Tenebrionidae</taxon>
        <taxon>Tenebrio</taxon>
    </lineage>
</organism>
<feature type="compositionally biased region" description="Basic residues" evidence="1">
    <location>
        <begin position="355"/>
        <end position="371"/>
    </location>
</feature>
<sequence>MKIRRVADDLGFSFSSLQRHVKKAKSLPVEEQDEYEANSSSRQVFNAEREKLLCEYLQTCSKMHYGLDTKQTRVFAYEFAKRLGIAYLREWNEHKSAGRDWLLGFMDRNKDLSLRQLEATSLGRSTSFNKHNVGMFFKNLKFILDKHKFSAENIFNLDETGCTTVHKPSRVIAMKGQKQVGQPPAIVFPLKRFKDHMIMNAPENTLGLACSSGWMTKENFVLVMEHFIKYSGATRKNPCLLLLDNHESHVNLDVVSLAKSNGVHLLTFPPHCSHRLQPLDVSVYGPFKAYYNGAASAWMTSNPEHEKRSPNHTPEDQANITLQPDAVSTTAQPRTPKIVITSDIKLTPEMIRPFPKAKPRKVTNKGRKPGKTRILTETPEKEELERQENKKMLKTRKSAKRNVLIDIDESEIAKQQKQSLKTKTLTKRRKKSEKPNGLSRDDGKRPDGMTLVPWIKGQPLVWDVTVVDTLADSYVLKSSEVSGFAAEMAYKSKHSKYSSIISSNYVFKGLAFETLGPWCKEAIDFINVIGNRLIAESGDSKSKKFLFEGISLAIQRGNAASIRGTFPDSAILSEIFVL</sequence>
<reference evidence="3" key="1">
    <citation type="journal article" date="2020" name="J Insects Food Feed">
        <title>The yellow mealworm (Tenebrio molitor) genome: a resource for the emerging insects as food and feed industry.</title>
        <authorList>
            <person name="Eriksson T."/>
            <person name="Andere A."/>
            <person name="Kelstrup H."/>
            <person name="Emery V."/>
            <person name="Picard C."/>
        </authorList>
    </citation>
    <scope>NUCLEOTIDE SEQUENCE</scope>
    <source>
        <strain evidence="3">Stoneville</strain>
        <tissue evidence="3">Whole head</tissue>
    </source>
</reference>
<dbReference type="InterPro" id="IPR050863">
    <property type="entry name" value="CenT-Element_Derived"/>
</dbReference>
<evidence type="ECO:0000256" key="1">
    <source>
        <dbReference type="SAM" id="MobiDB-lite"/>
    </source>
</evidence>
<proteinExistence type="predicted"/>
<reference evidence="3" key="2">
    <citation type="submission" date="2021-08" db="EMBL/GenBank/DDBJ databases">
        <authorList>
            <person name="Eriksson T."/>
        </authorList>
    </citation>
    <scope>NUCLEOTIDE SEQUENCE</scope>
    <source>
        <strain evidence="3">Stoneville</strain>
        <tissue evidence="3">Whole head</tissue>
    </source>
</reference>
<evidence type="ECO:0000259" key="2">
    <source>
        <dbReference type="Pfam" id="PF03184"/>
    </source>
</evidence>
<feature type="region of interest" description="Disordered" evidence="1">
    <location>
        <begin position="301"/>
        <end position="321"/>
    </location>
</feature>
<dbReference type="AlphaFoldDB" id="A0A8J6HGZ0"/>
<comment type="caution">
    <text evidence="3">The sequence shown here is derived from an EMBL/GenBank/DDBJ whole genome shotgun (WGS) entry which is preliminary data.</text>
</comment>
<protein>
    <recommendedName>
        <fullName evidence="2">DDE-1 domain-containing protein</fullName>
    </recommendedName>
</protein>
<feature type="domain" description="DDE-1" evidence="2">
    <location>
        <begin position="211"/>
        <end position="309"/>
    </location>
</feature>
<dbReference type="EMBL" id="JABDTM020024685">
    <property type="protein sequence ID" value="KAH0814052.1"/>
    <property type="molecule type" value="Genomic_DNA"/>
</dbReference>
<dbReference type="InterPro" id="IPR004875">
    <property type="entry name" value="DDE_SF_endonuclease_dom"/>
</dbReference>
<dbReference type="PANTHER" id="PTHR19303:SF71">
    <property type="entry name" value="ZINC FINGER PHD-TYPE DOMAIN-CONTAINING PROTEIN"/>
    <property type="match status" value="1"/>
</dbReference>
<keyword evidence="4" id="KW-1185">Reference proteome</keyword>
<dbReference type="Proteomes" id="UP000719412">
    <property type="component" value="Unassembled WGS sequence"/>
</dbReference>
<gene>
    <name evidence="3" type="ORF">GEV33_008738</name>
</gene>
<accession>A0A8J6HGZ0</accession>
<feature type="compositionally biased region" description="Basic and acidic residues" evidence="1">
    <location>
        <begin position="378"/>
        <end position="391"/>
    </location>
</feature>
<dbReference type="GO" id="GO:0005634">
    <property type="term" value="C:nucleus"/>
    <property type="evidence" value="ECO:0007669"/>
    <property type="project" value="TreeGrafter"/>
</dbReference>